<sequence>MYHVIARGNNREIIFLDPCDKEKYLEFVARYKRRYNYEILAYVLMENHLHILIRVDQTPLSKIMQGIQQCYTQYFNRKYKHVGHVFQQRYKAFLCDNDRYLATLVVYIHQNPIRARLLEGLYYPWSSHKEYVAGNSSLVDIDFILNILHSNRSYAYRQYLDMFRDIHAPQVPPEVSLPDETYVGRGDDKKEFNTINRLTWDEIVAKIMTDFDVEKEKLLGRCRERKIVTARNMLIYEAISQGVLSRSI</sequence>
<feature type="domain" description="Transposase IS200-like" evidence="1">
    <location>
        <begin position="1"/>
        <end position="111"/>
    </location>
</feature>
<dbReference type="GO" id="GO:0004803">
    <property type="term" value="F:transposase activity"/>
    <property type="evidence" value="ECO:0007669"/>
    <property type="project" value="InterPro"/>
</dbReference>
<dbReference type="InterPro" id="IPR036515">
    <property type="entry name" value="Transposase_17_sf"/>
</dbReference>
<dbReference type="InterPro" id="IPR002686">
    <property type="entry name" value="Transposase_17"/>
</dbReference>
<dbReference type="GO" id="GO:0006313">
    <property type="term" value="P:DNA transposition"/>
    <property type="evidence" value="ECO:0007669"/>
    <property type="project" value="InterPro"/>
</dbReference>
<dbReference type="PANTHER" id="PTHR34322">
    <property type="entry name" value="TRANSPOSASE, Y1_TNP DOMAIN-CONTAINING"/>
    <property type="match status" value="1"/>
</dbReference>
<dbReference type="Pfam" id="PF01797">
    <property type="entry name" value="Y1_Tnp"/>
    <property type="match status" value="1"/>
</dbReference>
<protein>
    <submittedName>
        <fullName evidence="2">Transposase IS200</fullName>
    </submittedName>
</protein>
<comment type="caution">
    <text evidence="2">The sequence shown here is derived from an EMBL/GenBank/DDBJ whole genome shotgun (WGS) entry which is preliminary data.</text>
</comment>
<dbReference type="SUPFAM" id="SSF143422">
    <property type="entry name" value="Transposase IS200-like"/>
    <property type="match status" value="1"/>
</dbReference>
<organism evidence="2 3">
    <name type="scientific">Desulforamulus profundi</name>
    <dbReference type="NCBI Taxonomy" id="1383067"/>
    <lineage>
        <taxon>Bacteria</taxon>
        <taxon>Bacillati</taxon>
        <taxon>Bacillota</taxon>
        <taxon>Clostridia</taxon>
        <taxon>Eubacteriales</taxon>
        <taxon>Peptococcaceae</taxon>
        <taxon>Desulforamulus</taxon>
    </lineage>
</organism>
<gene>
    <name evidence="2" type="ORF">P378_01045</name>
</gene>
<dbReference type="Proteomes" id="UP000222564">
    <property type="component" value="Unassembled WGS sequence"/>
</dbReference>
<dbReference type="PANTHER" id="PTHR34322:SF2">
    <property type="entry name" value="TRANSPOSASE IS200-LIKE DOMAIN-CONTAINING PROTEIN"/>
    <property type="match status" value="1"/>
</dbReference>
<evidence type="ECO:0000313" key="2">
    <source>
        <dbReference type="EMBL" id="PHJ39800.1"/>
    </source>
</evidence>
<dbReference type="Gene3D" id="1.10.1750.10">
    <property type="match status" value="1"/>
</dbReference>
<evidence type="ECO:0000313" key="3">
    <source>
        <dbReference type="Proteomes" id="UP000222564"/>
    </source>
</evidence>
<dbReference type="Gene3D" id="3.30.70.1290">
    <property type="entry name" value="Transposase IS200-like"/>
    <property type="match status" value="1"/>
</dbReference>
<reference evidence="2 3" key="1">
    <citation type="submission" date="2013-09" db="EMBL/GenBank/DDBJ databases">
        <title>Biodegradation of hydrocarbons in the deep terrestrial subsurface : characterization of a microbial consortium composed of two Desulfotomaculum species originating from a deep geological formation.</title>
        <authorList>
            <person name="Aullo T."/>
            <person name="Berlendis S."/>
            <person name="Lascourreges J.-F."/>
            <person name="Dessort D."/>
            <person name="Saint-Laurent S."/>
            <person name="Schraauwers B."/>
            <person name="Mas J."/>
            <person name="Magot M."/>
            <person name="Ranchou-Peyruse A."/>
        </authorList>
    </citation>
    <scope>NUCLEOTIDE SEQUENCE [LARGE SCALE GENOMIC DNA]</scope>
    <source>
        <strain evidence="2 3">Bs107</strain>
    </source>
</reference>
<name>A0A2C6LMH4_9FIRM</name>
<proteinExistence type="predicted"/>
<dbReference type="GO" id="GO:0043565">
    <property type="term" value="F:sequence-specific DNA binding"/>
    <property type="evidence" value="ECO:0007669"/>
    <property type="project" value="InterPro"/>
</dbReference>
<evidence type="ECO:0000259" key="1">
    <source>
        <dbReference type="SMART" id="SM01321"/>
    </source>
</evidence>
<dbReference type="AlphaFoldDB" id="A0A2C6LMH4"/>
<dbReference type="EMBL" id="AWQQ01000007">
    <property type="protein sequence ID" value="PHJ39800.1"/>
    <property type="molecule type" value="Genomic_DNA"/>
</dbReference>
<accession>A0A2C6LMH4</accession>
<keyword evidence="3" id="KW-1185">Reference proteome</keyword>
<dbReference type="SMART" id="SM01321">
    <property type="entry name" value="Y1_Tnp"/>
    <property type="match status" value="1"/>
</dbReference>
<dbReference type="InterPro" id="IPR010921">
    <property type="entry name" value="Trp_repressor/repl_initiator"/>
</dbReference>